<comment type="similarity">
    <text evidence="1 6">Belongs to the class-I DAHP synthase family.</text>
</comment>
<proteinExistence type="inferred from homology"/>
<dbReference type="GO" id="GO:0009073">
    <property type="term" value="P:aromatic amino acid family biosynthetic process"/>
    <property type="evidence" value="ECO:0007669"/>
    <property type="project" value="UniProtKB-KW"/>
</dbReference>
<protein>
    <recommendedName>
        <fullName evidence="6">Phospho-2-dehydro-3-deoxyheptonate aldolase</fullName>
        <ecNumber evidence="6">2.5.1.54</ecNumber>
    </recommendedName>
</protein>
<dbReference type="Gene3D" id="3.20.20.70">
    <property type="entry name" value="Aldolase class I"/>
    <property type="match status" value="1"/>
</dbReference>
<dbReference type="NCBIfam" id="NF009395">
    <property type="entry name" value="PRK12755.1"/>
    <property type="match status" value="1"/>
</dbReference>
<comment type="catalytic activity">
    <reaction evidence="5 6">
        <text>D-erythrose 4-phosphate + phosphoenolpyruvate + H2O = 7-phospho-2-dehydro-3-deoxy-D-arabino-heptonate + phosphate</text>
        <dbReference type="Rhea" id="RHEA:14717"/>
        <dbReference type="ChEBI" id="CHEBI:15377"/>
        <dbReference type="ChEBI" id="CHEBI:16897"/>
        <dbReference type="ChEBI" id="CHEBI:43474"/>
        <dbReference type="ChEBI" id="CHEBI:58394"/>
        <dbReference type="ChEBI" id="CHEBI:58702"/>
        <dbReference type="EC" id="2.5.1.54"/>
    </reaction>
</comment>
<dbReference type="KEGG" id="som:SOMG_02393"/>
<dbReference type="SUPFAM" id="SSF51569">
    <property type="entry name" value="Aldolase"/>
    <property type="match status" value="1"/>
</dbReference>
<keyword evidence="2 6" id="KW-0028">Amino-acid biosynthesis</keyword>
<dbReference type="InterPro" id="IPR013785">
    <property type="entry name" value="Aldolase_TIM"/>
</dbReference>
<dbReference type="PIRSF" id="PIRSF001361">
    <property type="entry name" value="DAHP_synthase"/>
    <property type="match status" value="1"/>
</dbReference>
<dbReference type="Proteomes" id="UP001212411">
    <property type="component" value="Chromosome 1"/>
</dbReference>
<dbReference type="NCBIfam" id="TIGR00034">
    <property type="entry name" value="aroFGH"/>
    <property type="match status" value="1"/>
</dbReference>
<evidence type="ECO:0000256" key="4">
    <source>
        <dbReference type="ARBA" id="ARBA00023141"/>
    </source>
</evidence>
<dbReference type="GO" id="GO:0008652">
    <property type="term" value="P:amino acid biosynthetic process"/>
    <property type="evidence" value="ECO:0007669"/>
    <property type="project" value="UniProtKB-KW"/>
</dbReference>
<dbReference type="AlphaFoldDB" id="A0AAE9WAT3"/>
<keyword evidence="3 6" id="KW-0808">Transferase</keyword>
<evidence type="ECO:0000256" key="6">
    <source>
        <dbReference type="PIRNR" id="PIRNR001361"/>
    </source>
</evidence>
<dbReference type="PANTHER" id="PTHR21225">
    <property type="entry name" value="PHOSPHO-2-DEHYDRO-3-DEOXYHEPTONATE ALDOLASE DAHP SYNTHETASE"/>
    <property type="match status" value="1"/>
</dbReference>
<dbReference type="RefSeq" id="XP_056037109.1">
    <property type="nucleotide sequence ID" value="XM_056181185.1"/>
</dbReference>
<name>A0AAE9WAT3_9SCHI</name>
<accession>A0AAE9WAT3</accession>
<dbReference type="FunFam" id="3.20.20.70:FF:000005">
    <property type="entry name" value="Phospho-2-dehydro-3-deoxyheptonate aldolase"/>
    <property type="match status" value="1"/>
</dbReference>
<feature type="domain" description="DAHP synthetase I/KDSA" evidence="7">
    <location>
        <begin position="57"/>
        <end position="353"/>
    </location>
</feature>
<reference evidence="8 9" key="1">
    <citation type="journal article" date="2023" name="G3 (Bethesda)">
        <title>A high-quality reference genome for the fission yeast Schizosaccharomyces osmophilus.</title>
        <authorList>
            <person name="Jia G.S."/>
            <person name="Zhang W.C."/>
            <person name="Liang Y."/>
            <person name="Liu X.H."/>
            <person name="Rhind N."/>
            <person name="Pidoux A."/>
            <person name="Brysch-Herzberg M."/>
            <person name="Du L.L."/>
        </authorList>
    </citation>
    <scope>NUCLEOTIDE SEQUENCE [LARGE SCALE GENOMIC DNA]</scope>
    <source>
        <strain evidence="8 9">CBS 15793</strain>
    </source>
</reference>
<dbReference type="GO" id="GO:0003849">
    <property type="term" value="F:3-deoxy-7-phosphoheptulonate synthase activity"/>
    <property type="evidence" value="ECO:0007669"/>
    <property type="project" value="UniProtKB-EC"/>
</dbReference>
<dbReference type="EC" id="2.5.1.54" evidence="6"/>
<organism evidence="8 9">
    <name type="scientific">Schizosaccharomyces osmophilus</name>
    <dbReference type="NCBI Taxonomy" id="2545709"/>
    <lineage>
        <taxon>Eukaryota</taxon>
        <taxon>Fungi</taxon>
        <taxon>Dikarya</taxon>
        <taxon>Ascomycota</taxon>
        <taxon>Taphrinomycotina</taxon>
        <taxon>Schizosaccharomycetes</taxon>
        <taxon>Schizosaccharomycetales</taxon>
        <taxon>Schizosaccharomycetaceae</taxon>
        <taxon>Schizosaccharomyces</taxon>
    </lineage>
</organism>
<evidence type="ECO:0000256" key="5">
    <source>
        <dbReference type="ARBA" id="ARBA00047508"/>
    </source>
</evidence>
<evidence type="ECO:0000256" key="2">
    <source>
        <dbReference type="ARBA" id="ARBA00022605"/>
    </source>
</evidence>
<dbReference type="GO" id="GO:0005737">
    <property type="term" value="C:cytoplasm"/>
    <property type="evidence" value="ECO:0007669"/>
    <property type="project" value="TreeGrafter"/>
</dbReference>
<gene>
    <name evidence="8" type="ORF">SOMG_02393</name>
</gene>
<dbReference type="Pfam" id="PF00793">
    <property type="entry name" value="DAHP_synth_1"/>
    <property type="match status" value="1"/>
</dbReference>
<sequence>MSPAFLPNGATNDPEALDDSRIMGYNPLVSPALLQQELPATEASRNAVKQSRRELQAILNKADDRIIVVVGPCSIHDPKLAMDYAKLLKPKAEELKDSLCIVMRCYLEKPRTTVGWKGLVNDPNLDGSYAINKGLHMSRKMYCDVTDFGVPLASEMLDSISPQFFGDLLSFGAIGARTTESQLHRELASALSFPVGFKNGTDGTINVAVDAIGATAHSHTMLGVNKQGIASICMSKGNKDTFIVLRGGKKGPNYDAENVRAVREQLVKSNLPPRIMVDCSHGNSTKNHRNQPVVSETISEQIRNGDDSIIGVMIESHINEGRQDAPIKPGTKETLKYGISITDACVSWEQTVPMLEGLAEAVRTRRQNARD</sequence>
<evidence type="ECO:0000259" key="7">
    <source>
        <dbReference type="Pfam" id="PF00793"/>
    </source>
</evidence>
<evidence type="ECO:0000313" key="9">
    <source>
        <dbReference type="Proteomes" id="UP001212411"/>
    </source>
</evidence>
<dbReference type="GeneID" id="80875874"/>
<dbReference type="InterPro" id="IPR006219">
    <property type="entry name" value="DAHP_synth_1"/>
</dbReference>
<evidence type="ECO:0000256" key="1">
    <source>
        <dbReference type="ARBA" id="ARBA00007985"/>
    </source>
</evidence>
<dbReference type="EMBL" id="CP115611">
    <property type="protein sequence ID" value="WBW72866.1"/>
    <property type="molecule type" value="Genomic_DNA"/>
</dbReference>
<dbReference type="PANTHER" id="PTHR21225:SF19">
    <property type="entry name" value="PHOSPHO-2-DEHYDRO-3-DEOXYHEPTONATE ALDOLASE, TYROSINE-INHIBITED"/>
    <property type="match status" value="1"/>
</dbReference>
<dbReference type="InterPro" id="IPR006218">
    <property type="entry name" value="DAHP1/KDSA"/>
</dbReference>
<evidence type="ECO:0000256" key="3">
    <source>
        <dbReference type="ARBA" id="ARBA00022679"/>
    </source>
</evidence>
<keyword evidence="9" id="KW-1185">Reference proteome</keyword>
<keyword evidence="4 6" id="KW-0057">Aromatic amino acid biosynthesis</keyword>
<evidence type="ECO:0000313" key="8">
    <source>
        <dbReference type="EMBL" id="WBW72866.1"/>
    </source>
</evidence>